<dbReference type="GO" id="GO:0031966">
    <property type="term" value="C:mitochondrial membrane"/>
    <property type="evidence" value="ECO:0007669"/>
    <property type="project" value="UniProtKB-SubCell"/>
</dbReference>
<comment type="subcellular location">
    <subcellularLocation>
        <location evidence="1">Mitochondrion membrane</location>
        <topology evidence="1">Multi-pass membrane protein</topology>
    </subcellularLocation>
</comment>
<feature type="transmembrane region" description="Helical" evidence="6">
    <location>
        <begin position="170"/>
        <end position="189"/>
    </location>
</feature>
<keyword evidence="5 6" id="KW-0472">Membrane</keyword>
<sequence length="211" mass="23875">MVLLSSNRLEDVPKDAVILTEGEALRLQWEEVDEYRGEQKLWSLRHGASLLGCLSAATGIYINHHYRSRLRLGKYGAFSTYLPIVVLPALVTTAYHKTFIQSAIILRQEPCPLCVQIRASFFQTCCGLVYPAALAPVASYMFAVRQFTYRLPPFSKPKELFAVYRKMTKPLSMFFSIALAIHVITAMALTQREILEFHGLEQETLTKTNLG</sequence>
<organism evidence="7 8">
    <name type="scientific">Pseudolycoriella hygida</name>
    <dbReference type="NCBI Taxonomy" id="35572"/>
    <lineage>
        <taxon>Eukaryota</taxon>
        <taxon>Metazoa</taxon>
        <taxon>Ecdysozoa</taxon>
        <taxon>Arthropoda</taxon>
        <taxon>Hexapoda</taxon>
        <taxon>Insecta</taxon>
        <taxon>Pterygota</taxon>
        <taxon>Neoptera</taxon>
        <taxon>Endopterygota</taxon>
        <taxon>Diptera</taxon>
        <taxon>Nematocera</taxon>
        <taxon>Sciaroidea</taxon>
        <taxon>Sciaridae</taxon>
        <taxon>Pseudolycoriella</taxon>
    </lineage>
</organism>
<dbReference type="OrthoDB" id="6234762at2759"/>
<evidence type="ECO:0000313" key="8">
    <source>
        <dbReference type="Proteomes" id="UP001151699"/>
    </source>
</evidence>
<dbReference type="PANTHER" id="PTHR16296">
    <property type="entry name" value="UNCHARACTERIZED HYPOTHALAMUS PROTEIN HT007"/>
    <property type="match status" value="1"/>
</dbReference>
<evidence type="ECO:0000256" key="6">
    <source>
        <dbReference type="SAM" id="Phobius"/>
    </source>
</evidence>
<evidence type="ECO:0000256" key="4">
    <source>
        <dbReference type="ARBA" id="ARBA00023128"/>
    </source>
</evidence>
<evidence type="ECO:0000256" key="5">
    <source>
        <dbReference type="ARBA" id="ARBA00023136"/>
    </source>
</evidence>
<proteinExistence type="predicted"/>
<evidence type="ECO:0000256" key="2">
    <source>
        <dbReference type="ARBA" id="ARBA00022692"/>
    </source>
</evidence>
<keyword evidence="8" id="KW-1185">Reference proteome</keyword>
<feature type="transmembrane region" description="Helical" evidence="6">
    <location>
        <begin position="75"/>
        <end position="95"/>
    </location>
</feature>
<dbReference type="EMBL" id="WJQU01000003">
    <property type="protein sequence ID" value="KAJ6637089.1"/>
    <property type="molecule type" value="Genomic_DNA"/>
</dbReference>
<feature type="transmembrane region" description="Helical" evidence="6">
    <location>
        <begin position="128"/>
        <end position="149"/>
    </location>
</feature>
<evidence type="ECO:0000256" key="1">
    <source>
        <dbReference type="ARBA" id="ARBA00004225"/>
    </source>
</evidence>
<reference evidence="7" key="1">
    <citation type="submission" date="2022-07" db="EMBL/GenBank/DDBJ databases">
        <authorList>
            <person name="Trinca V."/>
            <person name="Uliana J.V.C."/>
            <person name="Torres T.T."/>
            <person name="Ward R.J."/>
            <person name="Monesi N."/>
        </authorList>
    </citation>
    <scope>NUCLEOTIDE SEQUENCE</scope>
    <source>
        <strain evidence="7">HSMRA1968</strain>
        <tissue evidence="7">Whole embryos</tissue>
    </source>
</reference>
<gene>
    <name evidence="7" type="primary">Tmem126b</name>
    <name evidence="7" type="ORF">Bhyg_09815</name>
</gene>
<protein>
    <submittedName>
        <fullName evidence="7">Complex I assembly factor TMEM126B, mitochondrial</fullName>
    </submittedName>
</protein>
<keyword evidence="2 6" id="KW-0812">Transmembrane</keyword>
<evidence type="ECO:0000313" key="7">
    <source>
        <dbReference type="EMBL" id="KAJ6637089.1"/>
    </source>
</evidence>
<accession>A0A9Q0MU11</accession>
<keyword evidence="3 6" id="KW-1133">Transmembrane helix</keyword>
<keyword evidence="4" id="KW-0496">Mitochondrion</keyword>
<comment type="caution">
    <text evidence="7">The sequence shown here is derived from an EMBL/GenBank/DDBJ whole genome shotgun (WGS) entry which is preliminary data.</text>
</comment>
<dbReference type="GO" id="GO:0032981">
    <property type="term" value="P:mitochondrial respiratory chain complex I assembly"/>
    <property type="evidence" value="ECO:0007669"/>
    <property type="project" value="TreeGrafter"/>
</dbReference>
<dbReference type="InterPro" id="IPR009801">
    <property type="entry name" value="TMEM126"/>
</dbReference>
<dbReference type="PANTHER" id="PTHR16296:SF2">
    <property type="entry name" value="TRANSMEMBRANE PROTEIN 126A"/>
    <property type="match status" value="1"/>
</dbReference>
<dbReference type="Proteomes" id="UP001151699">
    <property type="component" value="Chromosome X"/>
</dbReference>
<dbReference type="Pfam" id="PF07114">
    <property type="entry name" value="TMEM126"/>
    <property type="match status" value="1"/>
</dbReference>
<evidence type="ECO:0000256" key="3">
    <source>
        <dbReference type="ARBA" id="ARBA00022989"/>
    </source>
</evidence>
<dbReference type="AlphaFoldDB" id="A0A9Q0MU11"/>
<name>A0A9Q0MU11_9DIPT</name>